<protein>
    <submittedName>
        <fullName evidence="1">Uncharacterized protein</fullName>
    </submittedName>
</protein>
<accession>A0AAV6YSS4</accession>
<dbReference type="Proteomes" id="UP000824782">
    <property type="component" value="Unassembled WGS sequence"/>
</dbReference>
<dbReference type="EMBL" id="WNYA01012270">
    <property type="protein sequence ID" value="KAG8539941.1"/>
    <property type="molecule type" value="Genomic_DNA"/>
</dbReference>
<reference evidence="1" key="1">
    <citation type="thesis" date="2020" institute="ProQuest LLC" country="789 East Eisenhower Parkway, Ann Arbor, MI, USA">
        <title>Comparative Genomics and Chromosome Evolution.</title>
        <authorList>
            <person name="Mudd A.B."/>
        </authorList>
    </citation>
    <scope>NUCLEOTIDE SEQUENCE</scope>
    <source>
        <strain evidence="1">237g6f4</strain>
        <tissue evidence="1">Blood</tissue>
    </source>
</reference>
<proteinExistence type="predicted"/>
<sequence>MCLWTTAQPCRIPEDAPFIPILFSQYRKSSGVSKLPSFLLINMYKREIDHFNPVPPSKLSNVLEVISPPLFMNRTQSPVHRKIPVCQINKIPV</sequence>
<keyword evidence="2" id="KW-1185">Reference proteome</keyword>
<evidence type="ECO:0000313" key="1">
    <source>
        <dbReference type="EMBL" id="KAG8539941.1"/>
    </source>
</evidence>
<dbReference type="AlphaFoldDB" id="A0AAV6YSS4"/>
<comment type="caution">
    <text evidence="1">The sequence shown here is derived from an EMBL/GenBank/DDBJ whole genome shotgun (WGS) entry which is preliminary data.</text>
</comment>
<organism evidence="1 2">
    <name type="scientific">Engystomops pustulosus</name>
    <name type="common">Tungara frog</name>
    <name type="synonym">Physalaemus pustulosus</name>
    <dbReference type="NCBI Taxonomy" id="76066"/>
    <lineage>
        <taxon>Eukaryota</taxon>
        <taxon>Metazoa</taxon>
        <taxon>Chordata</taxon>
        <taxon>Craniata</taxon>
        <taxon>Vertebrata</taxon>
        <taxon>Euteleostomi</taxon>
        <taxon>Amphibia</taxon>
        <taxon>Batrachia</taxon>
        <taxon>Anura</taxon>
        <taxon>Neobatrachia</taxon>
        <taxon>Hyloidea</taxon>
        <taxon>Leptodactylidae</taxon>
        <taxon>Leiuperinae</taxon>
        <taxon>Engystomops</taxon>
    </lineage>
</organism>
<name>A0AAV6YSS4_ENGPU</name>
<gene>
    <name evidence="1" type="ORF">GDO81_020093</name>
</gene>
<evidence type="ECO:0000313" key="2">
    <source>
        <dbReference type="Proteomes" id="UP000824782"/>
    </source>
</evidence>